<protein>
    <recommendedName>
        <fullName evidence="1">VQ domain-containing protein</fullName>
    </recommendedName>
</protein>
<dbReference type="Pfam" id="PF05678">
    <property type="entry name" value="VQ"/>
    <property type="match status" value="1"/>
</dbReference>
<accession>A0AA89ATA6</accession>
<dbReference type="PANTHER" id="PTHR33624">
    <property type="entry name" value="SIGMA FACTOR BINDING PROTEIN 1, CHLOROPLASTIC"/>
    <property type="match status" value="1"/>
</dbReference>
<evidence type="ECO:0000259" key="1">
    <source>
        <dbReference type="Pfam" id="PF05678"/>
    </source>
</evidence>
<comment type="caution">
    <text evidence="2">The sequence shown here is derived from an EMBL/GenBank/DDBJ whole genome shotgun (WGS) entry which is preliminary data.</text>
</comment>
<dbReference type="AlphaFoldDB" id="A0AA89ATA6"/>
<evidence type="ECO:0000313" key="3">
    <source>
        <dbReference type="Proteomes" id="UP001188597"/>
    </source>
</evidence>
<dbReference type="Proteomes" id="UP001188597">
    <property type="component" value="Unassembled WGS sequence"/>
</dbReference>
<feature type="domain" description="VQ" evidence="1">
    <location>
        <begin position="36"/>
        <end position="52"/>
    </location>
</feature>
<reference evidence="2" key="1">
    <citation type="submission" date="2022-12" db="EMBL/GenBank/DDBJ databases">
        <title>Draft genome assemblies for two species of Escallonia (Escalloniales).</title>
        <authorList>
            <person name="Chanderbali A."/>
            <person name="Dervinis C."/>
            <person name="Anghel I."/>
            <person name="Soltis D."/>
            <person name="Soltis P."/>
            <person name="Zapata F."/>
        </authorList>
    </citation>
    <scope>NUCLEOTIDE SEQUENCE</scope>
    <source>
        <strain evidence="2">UCBG64.0493</strain>
        <tissue evidence="2">Leaf</tissue>
    </source>
</reference>
<dbReference type="InterPro" id="IPR039335">
    <property type="entry name" value="SIB1/2"/>
</dbReference>
<name>A0AA89ATA6_9ASTE</name>
<proteinExistence type="predicted"/>
<keyword evidence="3" id="KW-1185">Reference proteome</keyword>
<dbReference type="EMBL" id="JAVXUP010001482">
    <property type="protein sequence ID" value="KAK3011101.1"/>
    <property type="molecule type" value="Genomic_DNA"/>
</dbReference>
<dbReference type="PANTHER" id="PTHR33624:SF2">
    <property type="entry name" value="SIGMA FACTOR BINDING PROTEIN 1, CHLOROPLASTIC"/>
    <property type="match status" value="1"/>
</dbReference>
<sequence>MEFGKDRKSNPISRADGKAPLKVKYISSPIHVSARDACEFKTVVQQLTGQKSEVPSPTCARMMGTTELASFMTTKGLQEQNLQLYSRVAVTSSPAPRHCASSVKISLGEKLQKPYSTSNFHAIYKSPPVWLHGKILTNYLE</sequence>
<evidence type="ECO:0000313" key="2">
    <source>
        <dbReference type="EMBL" id="KAK3011101.1"/>
    </source>
</evidence>
<organism evidence="2 3">
    <name type="scientific">Escallonia herrerae</name>
    <dbReference type="NCBI Taxonomy" id="1293975"/>
    <lineage>
        <taxon>Eukaryota</taxon>
        <taxon>Viridiplantae</taxon>
        <taxon>Streptophyta</taxon>
        <taxon>Embryophyta</taxon>
        <taxon>Tracheophyta</taxon>
        <taxon>Spermatophyta</taxon>
        <taxon>Magnoliopsida</taxon>
        <taxon>eudicotyledons</taxon>
        <taxon>Gunneridae</taxon>
        <taxon>Pentapetalae</taxon>
        <taxon>asterids</taxon>
        <taxon>campanulids</taxon>
        <taxon>Escalloniales</taxon>
        <taxon>Escalloniaceae</taxon>
        <taxon>Escallonia</taxon>
    </lineage>
</organism>
<dbReference type="InterPro" id="IPR008889">
    <property type="entry name" value="VQ"/>
</dbReference>
<gene>
    <name evidence="2" type="ORF">RJ639_010595</name>
</gene>